<dbReference type="NCBIfam" id="TIGR02281">
    <property type="entry name" value="clan_AA_DTGA"/>
    <property type="match status" value="1"/>
</dbReference>
<proteinExistence type="predicted"/>
<keyword evidence="1 4" id="KW-0378">Hydrolase</keyword>
<dbReference type="EC" id="3.4.23.-" evidence="4"/>
<dbReference type="Pfam" id="PF13975">
    <property type="entry name" value="gag-asp_proteas"/>
    <property type="match status" value="1"/>
</dbReference>
<dbReference type="GO" id="GO:0004190">
    <property type="term" value="F:aspartic-type endopeptidase activity"/>
    <property type="evidence" value="ECO:0007669"/>
    <property type="project" value="InterPro"/>
</dbReference>
<accession>A0A845ALW0</accession>
<reference evidence="4 6" key="1">
    <citation type="submission" date="2019-12" db="EMBL/GenBank/DDBJ databases">
        <title>Genomic-based taxomic classification of the family Erythrobacteraceae.</title>
        <authorList>
            <person name="Xu L."/>
        </authorList>
    </citation>
    <scope>NUCLEOTIDE SEQUENCE [LARGE SCALE GENOMIC DNA]</scope>
    <source>
        <strain evidence="4 6">JCM 16677</strain>
    </source>
</reference>
<comment type="caution">
    <text evidence="4">The sequence shown here is derived from an EMBL/GenBank/DDBJ whole genome shotgun (WGS) entry which is preliminary data.</text>
</comment>
<evidence type="ECO:0000256" key="2">
    <source>
        <dbReference type="SAM" id="SignalP"/>
    </source>
</evidence>
<keyword evidence="2" id="KW-0732">Signal</keyword>
<keyword evidence="6" id="KW-1185">Reference proteome</keyword>
<evidence type="ECO:0000256" key="1">
    <source>
        <dbReference type="ARBA" id="ARBA00022801"/>
    </source>
</evidence>
<feature type="signal peptide" evidence="2">
    <location>
        <begin position="1"/>
        <end position="18"/>
    </location>
</feature>
<dbReference type="PROSITE" id="PS00141">
    <property type="entry name" value="ASP_PROTEASE"/>
    <property type="match status" value="1"/>
</dbReference>
<dbReference type="SUPFAM" id="SSF50630">
    <property type="entry name" value="Acid proteases"/>
    <property type="match status" value="1"/>
</dbReference>
<dbReference type="InterPro" id="IPR034122">
    <property type="entry name" value="Retropepsin-like_bacterial"/>
</dbReference>
<feature type="chain" id="PRO_5044663537" evidence="2">
    <location>
        <begin position="19"/>
        <end position="177"/>
    </location>
</feature>
<dbReference type="AlphaFoldDB" id="A0A845ALW0"/>
<dbReference type="InterPro" id="IPR011969">
    <property type="entry name" value="Clan_AA_Asp_peptidase_C"/>
</dbReference>
<feature type="domain" description="Peptidase A2" evidence="3">
    <location>
        <begin position="79"/>
        <end position="158"/>
    </location>
</feature>
<dbReference type="InterPro" id="IPR001969">
    <property type="entry name" value="Aspartic_peptidase_AS"/>
</dbReference>
<organism evidence="4 6">
    <name type="scientific">Parerythrobacter jejuensis</name>
    <dbReference type="NCBI Taxonomy" id="795812"/>
    <lineage>
        <taxon>Bacteria</taxon>
        <taxon>Pseudomonadati</taxon>
        <taxon>Pseudomonadota</taxon>
        <taxon>Alphaproteobacteria</taxon>
        <taxon>Sphingomonadales</taxon>
        <taxon>Erythrobacteraceae</taxon>
        <taxon>Parerythrobacter</taxon>
    </lineage>
</organism>
<sequence>MIGRYLLLAFGLCALVIAFVPSDTGTGPAPASPDGEQQGDLSLNASTPASADWYAGTHTLARQPDGHFYADARVGGTPLRMMVDTGASVIALTGPDALAAGLSWDDAQIAQVGSGASGAVFGINTMLDEVEIGGMVRRNVRAVIIPQGLEVSLLGQSYLSQISSVKIAADKMVMDAQ</sequence>
<name>A0A845ALW0_9SPHN</name>
<dbReference type="GO" id="GO:0006508">
    <property type="term" value="P:proteolysis"/>
    <property type="evidence" value="ECO:0007669"/>
    <property type="project" value="UniProtKB-KW"/>
</dbReference>
<dbReference type="InterPro" id="IPR021109">
    <property type="entry name" value="Peptidase_aspartic_dom_sf"/>
</dbReference>
<evidence type="ECO:0000313" key="4">
    <source>
        <dbReference type="EMBL" id="MXP30459.1"/>
    </source>
</evidence>
<evidence type="ECO:0000313" key="5">
    <source>
        <dbReference type="EMBL" id="MXP33219.1"/>
    </source>
</evidence>
<dbReference type="Gene3D" id="2.40.70.10">
    <property type="entry name" value="Acid Proteases"/>
    <property type="match status" value="1"/>
</dbReference>
<dbReference type="Proteomes" id="UP000446786">
    <property type="component" value="Unassembled WGS sequence"/>
</dbReference>
<dbReference type="InterPro" id="IPR001995">
    <property type="entry name" value="Peptidase_A2_cat"/>
</dbReference>
<gene>
    <name evidence="4" type="ORF">GRI94_01340</name>
    <name evidence="5" type="ORF">GRI94_15430</name>
</gene>
<protein>
    <submittedName>
        <fullName evidence="4">TIGR02281 family clan AA aspartic protease</fullName>
        <ecNumber evidence="4">3.4.23.-</ecNumber>
    </submittedName>
</protein>
<dbReference type="EMBL" id="WTYE01000001">
    <property type="protein sequence ID" value="MXP30459.1"/>
    <property type="molecule type" value="Genomic_DNA"/>
</dbReference>
<evidence type="ECO:0000259" key="3">
    <source>
        <dbReference type="PROSITE" id="PS50175"/>
    </source>
</evidence>
<dbReference type="PROSITE" id="PS50175">
    <property type="entry name" value="ASP_PROT_RETROV"/>
    <property type="match status" value="1"/>
</dbReference>
<keyword evidence="4" id="KW-0645">Protease</keyword>
<dbReference type="EMBL" id="WTYE01000001">
    <property type="protein sequence ID" value="MXP33219.1"/>
    <property type="molecule type" value="Genomic_DNA"/>
</dbReference>
<dbReference type="CDD" id="cd05483">
    <property type="entry name" value="retropepsin_like_bacteria"/>
    <property type="match status" value="1"/>
</dbReference>
<dbReference type="RefSeq" id="WP_234032227.1">
    <property type="nucleotide sequence ID" value="NZ_BAAAZF010000001.1"/>
</dbReference>
<evidence type="ECO:0000313" key="6">
    <source>
        <dbReference type="Proteomes" id="UP000446786"/>
    </source>
</evidence>